<keyword evidence="2" id="KW-1185">Reference proteome</keyword>
<organism evidence="1 2">
    <name type="scientific">Celeribacter marinus</name>
    <dbReference type="NCBI Taxonomy" id="1397108"/>
    <lineage>
        <taxon>Bacteria</taxon>
        <taxon>Pseudomonadati</taxon>
        <taxon>Pseudomonadota</taxon>
        <taxon>Alphaproteobacteria</taxon>
        <taxon>Rhodobacterales</taxon>
        <taxon>Roseobacteraceae</taxon>
        <taxon>Celeribacter</taxon>
    </lineage>
</organism>
<dbReference type="GO" id="GO:0001530">
    <property type="term" value="F:lipopolysaccharide binding"/>
    <property type="evidence" value="ECO:0007669"/>
    <property type="project" value="InterPro"/>
</dbReference>
<dbReference type="Pfam" id="PF03968">
    <property type="entry name" value="LptD_N"/>
    <property type="match status" value="1"/>
</dbReference>
<dbReference type="InterPro" id="IPR014340">
    <property type="entry name" value="LptA"/>
</dbReference>
<dbReference type="STRING" id="1397108.IMCC12053_1835"/>
<sequence>MIKSIVAYAFTCALLLAGQAVTAQETAVAFSGLKHDSNLPVEITADQLSVDQASGKATFAGNVVIGQGSMRLTAGHVEVIYSSDDSGNIAILDASNGVTLTNGGEAVEANSARYDLNSGEVILAGSVLLTQGSNAISGDKMTIDLETGTGLIDGRVKTILQPGRVK</sequence>
<accession>A0A0N9ZQ60</accession>
<dbReference type="Proteomes" id="UP000064920">
    <property type="component" value="Chromosome"/>
</dbReference>
<dbReference type="Gene3D" id="2.60.450.10">
    <property type="entry name" value="Lipopolysaccharide (LPS) transport protein A like domain"/>
    <property type="match status" value="1"/>
</dbReference>
<dbReference type="EMBL" id="CP012023">
    <property type="protein sequence ID" value="ALI55782.1"/>
    <property type="molecule type" value="Genomic_DNA"/>
</dbReference>
<dbReference type="InterPro" id="IPR052037">
    <property type="entry name" value="LPS_export_LptA"/>
</dbReference>
<dbReference type="AlphaFoldDB" id="A0A0N9ZQ60"/>
<gene>
    <name evidence="1" type="ORF">IMCC12053_1835</name>
</gene>
<dbReference type="KEGG" id="cmar:IMCC12053_1835"/>
<name>A0A0N9ZQ60_9RHOB</name>
<dbReference type="InterPro" id="IPR005653">
    <property type="entry name" value="OstA-like_N"/>
</dbReference>
<dbReference type="GO" id="GO:0015920">
    <property type="term" value="P:lipopolysaccharide transport"/>
    <property type="evidence" value="ECO:0007669"/>
    <property type="project" value="InterPro"/>
</dbReference>
<dbReference type="PANTHER" id="PTHR36504">
    <property type="entry name" value="LIPOPOLYSACCHARIDE EXPORT SYSTEM PROTEIN LPTA"/>
    <property type="match status" value="1"/>
</dbReference>
<protein>
    <submittedName>
        <fullName evidence="1">Protein-glutamate methylesterase family protein</fullName>
    </submittedName>
</protein>
<dbReference type="NCBIfam" id="TIGR03002">
    <property type="entry name" value="outer_YhbN_LptA"/>
    <property type="match status" value="1"/>
</dbReference>
<dbReference type="GO" id="GO:0017089">
    <property type="term" value="F:glycolipid transfer activity"/>
    <property type="evidence" value="ECO:0007669"/>
    <property type="project" value="TreeGrafter"/>
</dbReference>
<proteinExistence type="predicted"/>
<dbReference type="RefSeq" id="WP_062218292.1">
    <property type="nucleotide sequence ID" value="NZ_CP012023.1"/>
</dbReference>
<evidence type="ECO:0000313" key="1">
    <source>
        <dbReference type="EMBL" id="ALI55782.1"/>
    </source>
</evidence>
<dbReference type="PATRIC" id="fig|1397108.4.peg.1875"/>
<dbReference type="PANTHER" id="PTHR36504:SF1">
    <property type="entry name" value="LIPOPOLYSACCHARIDE EXPORT SYSTEM PROTEIN LPTA"/>
    <property type="match status" value="1"/>
</dbReference>
<reference evidence="1 2" key="1">
    <citation type="submission" date="2015-05" db="EMBL/GenBank/DDBJ databases">
        <authorList>
            <person name="Wang D.B."/>
            <person name="Wang M."/>
        </authorList>
    </citation>
    <scope>NUCLEOTIDE SEQUENCE [LARGE SCALE GENOMIC DNA]</scope>
    <source>
        <strain evidence="1 2">IMCC 12053</strain>
    </source>
</reference>
<evidence type="ECO:0000313" key="2">
    <source>
        <dbReference type="Proteomes" id="UP000064920"/>
    </source>
</evidence>
<dbReference type="GO" id="GO:0009279">
    <property type="term" value="C:cell outer membrane"/>
    <property type="evidence" value="ECO:0007669"/>
    <property type="project" value="TreeGrafter"/>
</dbReference>
<dbReference type="GO" id="GO:0030288">
    <property type="term" value="C:outer membrane-bounded periplasmic space"/>
    <property type="evidence" value="ECO:0007669"/>
    <property type="project" value="TreeGrafter"/>
</dbReference>